<accession>A0A9W6LER7</accession>
<feature type="transmembrane region" description="Helical" evidence="1">
    <location>
        <begin position="12"/>
        <end position="33"/>
    </location>
</feature>
<evidence type="ECO:0000313" key="2">
    <source>
        <dbReference type="EMBL" id="GLI40888.1"/>
    </source>
</evidence>
<feature type="transmembrane region" description="Helical" evidence="1">
    <location>
        <begin position="45"/>
        <end position="69"/>
    </location>
</feature>
<gene>
    <name evidence="2" type="ORF">GALLR39Z86_07380</name>
</gene>
<evidence type="ECO:0000256" key="1">
    <source>
        <dbReference type="SAM" id="Phobius"/>
    </source>
</evidence>
<protein>
    <submittedName>
        <fullName evidence="2">Uncharacterized protein</fullName>
    </submittedName>
</protein>
<feature type="transmembrane region" description="Helical" evidence="1">
    <location>
        <begin position="81"/>
        <end position="101"/>
    </location>
</feature>
<keyword evidence="1" id="KW-1133">Transmembrane helix</keyword>
<keyword evidence="1" id="KW-0812">Transmembrane</keyword>
<proteinExistence type="predicted"/>
<dbReference type="RefSeq" id="WP_270118130.1">
    <property type="nucleotide sequence ID" value="NZ_BAAAOL010000016.1"/>
</dbReference>
<dbReference type="Proteomes" id="UP001144313">
    <property type="component" value="Unassembled WGS sequence"/>
</dbReference>
<keyword evidence="1" id="KW-0472">Membrane</keyword>
<dbReference type="AlphaFoldDB" id="A0A9W6LER7"/>
<reference evidence="2" key="1">
    <citation type="submission" date="2022-12" db="EMBL/GenBank/DDBJ databases">
        <title>Reference genome sequencing for broad-spectrum identification of bacterial and archaeal isolates by mass spectrometry.</title>
        <authorList>
            <person name="Sekiguchi Y."/>
            <person name="Tourlousse D.M."/>
        </authorList>
    </citation>
    <scope>NUCLEOTIDE SEQUENCE</scope>
    <source>
        <strain evidence="2">LLR39Z86</strain>
    </source>
</reference>
<sequence length="132" mass="14580">MTSIETAEDLLAFVGGPSILGVAVVLTWVIRTLKDRNRDAWKGWLVLGAGVLLLIWLALFVILAMPTVLASWTARGNVQPTLVLLSATWLIALGLMVVAILRAKIVAQYLVDSYPPEADPWLVRRFRSWLAD</sequence>
<dbReference type="EMBL" id="BSDT01000001">
    <property type="protein sequence ID" value="GLI40888.1"/>
    <property type="molecule type" value="Genomic_DNA"/>
</dbReference>
<evidence type="ECO:0000313" key="3">
    <source>
        <dbReference type="Proteomes" id="UP001144313"/>
    </source>
</evidence>
<keyword evidence="3" id="KW-1185">Reference proteome</keyword>
<name>A0A9W6LER7_9ACTN</name>
<comment type="caution">
    <text evidence="2">The sequence shown here is derived from an EMBL/GenBank/DDBJ whole genome shotgun (WGS) entry which is preliminary data.</text>
</comment>
<organism evidence="2 3">
    <name type="scientific">Glycomyces algeriensis</name>
    <dbReference type="NCBI Taxonomy" id="256037"/>
    <lineage>
        <taxon>Bacteria</taxon>
        <taxon>Bacillati</taxon>
        <taxon>Actinomycetota</taxon>
        <taxon>Actinomycetes</taxon>
        <taxon>Glycomycetales</taxon>
        <taxon>Glycomycetaceae</taxon>
        <taxon>Glycomyces</taxon>
    </lineage>
</organism>